<gene>
    <name evidence="1" type="ORF">JKJ07_40860</name>
</gene>
<dbReference type="Proteomes" id="UP000598996">
    <property type="component" value="Unassembled WGS sequence"/>
</dbReference>
<evidence type="ECO:0000313" key="1">
    <source>
        <dbReference type="EMBL" id="MBL7260660.1"/>
    </source>
</evidence>
<protein>
    <submittedName>
        <fullName evidence="1">Uncharacterized protein</fullName>
    </submittedName>
</protein>
<dbReference type="RefSeq" id="WP_202997398.1">
    <property type="nucleotide sequence ID" value="NZ_JAENHO010000015.1"/>
</dbReference>
<evidence type="ECO:0000313" key="2">
    <source>
        <dbReference type="Proteomes" id="UP000598996"/>
    </source>
</evidence>
<reference evidence="1 2" key="1">
    <citation type="submission" date="2021-01" db="EMBL/GenBank/DDBJ databases">
        <title>Actinoplanes sp. nov. LDG1-01 isolated from lichen.</title>
        <authorList>
            <person name="Saeng-In P."/>
            <person name="Phongsopitanun W."/>
            <person name="Kanchanasin P."/>
            <person name="Yuki M."/>
            <person name="Kudo T."/>
            <person name="Ohkuma M."/>
            <person name="Tanasupawat S."/>
        </authorList>
    </citation>
    <scope>NUCLEOTIDE SEQUENCE [LARGE SCALE GENOMIC DNA]</scope>
    <source>
        <strain evidence="1 2">LDG1-01</strain>
    </source>
</reference>
<accession>A0ABS1W1P3</accession>
<dbReference type="EMBL" id="JAENHO010000015">
    <property type="protein sequence ID" value="MBL7260660.1"/>
    <property type="molecule type" value="Genomic_DNA"/>
</dbReference>
<sequence length="230" mass="25462">MTNDEYAGATAVTLYGVKPPLMYRWLGQLQVEISRQFPQFVPRTLEQIHATVIGLEFPLRPVAAEDVRGLMRSIAEAFENPVDMRLGGYYPGASSFTSRGVDPYERSFALSGGLATLIGWPVPPSNILGRIRKRAEQFGFRHRYHDDGPSLDSDWYLVVGDFPNGHDNPRAAESRIRDYLAARPLDVRVTASDLALVRYQKTTLDLATSEKIADLSPDIAAQVAAISQPA</sequence>
<keyword evidence="2" id="KW-1185">Reference proteome</keyword>
<comment type="caution">
    <text evidence="1">The sequence shown here is derived from an EMBL/GenBank/DDBJ whole genome shotgun (WGS) entry which is preliminary data.</text>
</comment>
<name>A0ABS1W1P3_9ACTN</name>
<proteinExistence type="predicted"/>
<organism evidence="1 2">
    <name type="scientific">Paractinoplanes lichenicola</name>
    <dbReference type="NCBI Taxonomy" id="2802976"/>
    <lineage>
        <taxon>Bacteria</taxon>
        <taxon>Bacillati</taxon>
        <taxon>Actinomycetota</taxon>
        <taxon>Actinomycetes</taxon>
        <taxon>Micromonosporales</taxon>
        <taxon>Micromonosporaceae</taxon>
        <taxon>Paractinoplanes</taxon>
    </lineage>
</organism>